<evidence type="ECO:0000313" key="6">
    <source>
        <dbReference type="Proteomes" id="UP000264141"/>
    </source>
</evidence>
<dbReference type="InterPro" id="IPR029068">
    <property type="entry name" value="Glyas_Bleomycin-R_OHBP_Dase"/>
</dbReference>
<dbReference type="CDD" id="cd06587">
    <property type="entry name" value="VOC"/>
    <property type="match status" value="1"/>
</dbReference>
<gene>
    <name evidence="2" type="ORF">ATHL_03620</name>
    <name evidence="3" type="ORF">ATHL_03655</name>
    <name evidence="4" type="ORF">DEQ80_01225</name>
</gene>
<dbReference type="GO" id="GO:0016829">
    <property type="term" value="F:lyase activity"/>
    <property type="evidence" value="ECO:0007669"/>
    <property type="project" value="UniProtKB-KW"/>
</dbReference>
<dbReference type="AlphaFoldDB" id="A0A0M9U2L5"/>
<sequence>MIELVGLRKVCLMVHDLAEELGFYRDILGLKVADTAEETPCAELEAGAFRLRLERGSAAPLTGARARLVFAVREIETARQELLSRGVPLGPLVTGEGGQRYCEGSDPEGNPFTLEEAGFPVTTTYSTGSNVPRPTGRRVWAV</sequence>
<proteinExistence type="predicted"/>
<name>A0A0M9U2L5_9CHLR</name>
<feature type="domain" description="VOC" evidence="1">
    <location>
        <begin position="6"/>
        <end position="117"/>
    </location>
</feature>
<dbReference type="SUPFAM" id="SSF54593">
    <property type="entry name" value="Glyoxalase/Bleomycin resistance protein/Dihydroxybiphenyl dioxygenase"/>
    <property type="match status" value="1"/>
</dbReference>
<dbReference type="EMBL" id="DPBP01000005">
    <property type="protein sequence ID" value="HCE16457.1"/>
    <property type="molecule type" value="Genomic_DNA"/>
</dbReference>
<reference evidence="5" key="2">
    <citation type="submission" date="2015-07" db="EMBL/GenBank/DDBJ databases">
        <title>Draft Genome Sequences of Anaerolinea thermolimosa IMO-1, Bellilinea caldifistulae GOMI-1, Leptolinea tardivitalis YMTK-2, Levilinea saccharolytica KIBI-1,Longilinea arvoryzae KOME-1, Previously Described as Members of the Anaerolineaceae (Chloroflexi).</title>
        <authorList>
            <person name="Sekiguchi Y."/>
            <person name="Ohashi A."/>
            <person name="Matsuura N."/>
            <person name="Tourlousse M.D."/>
        </authorList>
    </citation>
    <scope>NUCLEOTIDE SEQUENCE [LARGE SCALE GENOMIC DNA]</scope>
    <source>
        <strain evidence="5">IMO-1</strain>
    </source>
</reference>
<dbReference type="InterPro" id="IPR037523">
    <property type="entry name" value="VOC_core"/>
</dbReference>
<dbReference type="InterPro" id="IPR041581">
    <property type="entry name" value="Glyoxalase_6"/>
</dbReference>
<evidence type="ECO:0000313" key="4">
    <source>
        <dbReference type="EMBL" id="HCE16457.1"/>
    </source>
</evidence>
<dbReference type="STRING" id="229919.GCA_001050195_03554"/>
<dbReference type="PROSITE" id="PS51819">
    <property type="entry name" value="VOC"/>
    <property type="match status" value="1"/>
</dbReference>
<evidence type="ECO:0000313" key="5">
    <source>
        <dbReference type="Proteomes" id="UP000253922"/>
    </source>
</evidence>
<organism evidence="4 6">
    <name type="scientific">Anaerolinea thermolimosa</name>
    <dbReference type="NCBI Taxonomy" id="229919"/>
    <lineage>
        <taxon>Bacteria</taxon>
        <taxon>Bacillati</taxon>
        <taxon>Chloroflexota</taxon>
        <taxon>Anaerolineae</taxon>
        <taxon>Anaerolineales</taxon>
        <taxon>Anaerolineaceae</taxon>
        <taxon>Anaerolinea</taxon>
    </lineage>
</organism>
<dbReference type="OrthoDB" id="145968at2"/>
<evidence type="ECO:0000313" key="2">
    <source>
        <dbReference type="EMBL" id="GAP08712.1"/>
    </source>
</evidence>
<protein>
    <submittedName>
        <fullName evidence="2">Lactoylglutathione lyase</fullName>
    </submittedName>
    <submittedName>
        <fullName evidence="4">VOC family protein</fullName>
    </submittedName>
</protein>
<dbReference type="Pfam" id="PF18029">
    <property type="entry name" value="Glyoxalase_6"/>
    <property type="match status" value="1"/>
</dbReference>
<evidence type="ECO:0000313" key="3">
    <source>
        <dbReference type="EMBL" id="GAP08747.1"/>
    </source>
</evidence>
<dbReference type="EMBL" id="DF967968">
    <property type="protein sequence ID" value="GAP08747.1"/>
    <property type="molecule type" value="Genomic_DNA"/>
</dbReference>
<keyword evidence="2" id="KW-0456">Lyase</keyword>
<dbReference type="RefSeq" id="WP_062196513.1">
    <property type="nucleotide sequence ID" value="NZ_DF967968.1"/>
</dbReference>
<reference evidence="2" key="1">
    <citation type="journal article" date="2015" name="Genome Announc.">
        <title>Draft Genome Sequences of Anaerolinea thermolimosa IMO-1, Bellilinea caldifistulae GOMI-1, Leptolinea tardivitalis YMTK-2, Levilinea saccharolytica KIBI-1, Longilinea arvoryzae KOME-1, Previously Described as Members of the Class Anaerolineae (Chloroflexi).</title>
        <authorList>
            <person name="Matsuura N."/>
            <person name="Tourlousse M.D."/>
            <person name="Ohashi A."/>
            <person name="Hugenholtz P."/>
            <person name="Sekiguchi Y."/>
        </authorList>
    </citation>
    <scope>NUCLEOTIDE SEQUENCE</scope>
    <source>
        <strain evidence="2">IMO-1</strain>
    </source>
</reference>
<dbReference type="Proteomes" id="UP000264141">
    <property type="component" value="Unassembled WGS sequence"/>
</dbReference>
<dbReference type="Gene3D" id="3.10.180.10">
    <property type="entry name" value="2,3-Dihydroxybiphenyl 1,2-Dioxygenase, domain 1"/>
    <property type="match status" value="1"/>
</dbReference>
<accession>A0A0M9U2L5</accession>
<evidence type="ECO:0000259" key="1">
    <source>
        <dbReference type="PROSITE" id="PS51819"/>
    </source>
</evidence>
<reference evidence="4 6" key="3">
    <citation type="journal article" date="2018" name="Nat. Biotechnol.">
        <title>A standardized bacterial taxonomy based on genome phylogeny substantially revises the tree of life.</title>
        <authorList>
            <person name="Parks D.H."/>
            <person name="Chuvochina M."/>
            <person name="Waite D.W."/>
            <person name="Rinke C."/>
            <person name="Skarshewski A."/>
            <person name="Chaumeil P.A."/>
            <person name="Hugenholtz P."/>
        </authorList>
    </citation>
    <scope>NUCLEOTIDE SEQUENCE [LARGE SCALE GENOMIC DNA]</scope>
    <source>
        <strain evidence="4">UBA8781</strain>
    </source>
</reference>
<dbReference type="Proteomes" id="UP000253922">
    <property type="component" value="Unassembled WGS sequence"/>
</dbReference>
<keyword evidence="5" id="KW-1185">Reference proteome</keyword>
<dbReference type="EMBL" id="DF967968">
    <property type="protein sequence ID" value="GAP08712.1"/>
    <property type="molecule type" value="Genomic_DNA"/>
</dbReference>